<dbReference type="EMBL" id="JAFIQS020000006">
    <property type="protein sequence ID" value="KAH9480340.1"/>
    <property type="molecule type" value="Genomic_DNA"/>
</dbReference>
<evidence type="ECO:0000313" key="2">
    <source>
        <dbReference type="Proteomes" id="UP000664032"/>
    </source>
</evidence>
<reference evidence="1" key="1">
    <citation type="submission" date="2021-10" db="EMBL/GenBank/DDBJ databases">
        <title>Psilocybe cubensis genome.</title>
        <authorList>
            <person name="Mckernan K.J."/>
            <person name="Crawford S."/>
            <person name="Trippe A."/>
            <person name="Kane L.T."/>
            <person name="Mclaughlin S."/>
        </authorList>
    </citation>
    <scope>NUCLEOTIDE SEQUENCE</scope>
    <source>
        <strain evidence="1">MGC-MH-2018</strain>
    </source>
</reference>
<name>A0ACB8GX66_PSICU</name>
<dbReference type="Proteomes" id="UP000664032">
    <property type="component" value="Unassembled WGS sequence"/>
</dbReference>
<comment type="caution">
    <text evidence="1">The sequence shown here is derived from an EMBL/GenBank/DDBJ whole genome shotgun (WGS) entry which is preliminary data.</text>
</comment>
<evidence type="ECO:0000313" key="1">
    <source>
        <dbReference type="EMBL" id="KAH9480340.1"/>
    </source>
</evidence>
<sequence length="110" mass="12084">MKAAPRVLSTDPAAIRVCSEGELLLDLWDFPGENSGSSVKYVHWQDARGSEKKWRQGKSLWLGCATKTWNVPGILESPSGTDIVSVFQASKPNGWHGLRDRYGQGADPID</sequence>
<protein>
    <submittedName>
        <fullName evidence="1">Uncharacterized protein</fullName>
    </submittedName>
</protein>
<accession>A0ACB8GX66</accession>
<organism evidence="1 2">
    <name type="scientific">Psilocybe cubensis</name>
    <name type="common">Psychedelic mushroom</name>
    <name type="synonym">Stropharia cubensis</name>
    <dbReference type="NCBI Taxonomy" id="181762"/>
    <lineage>
        <taxon>Eukaryota</taxon>
        <taxon>Fungi</taxon>
        <taxon>Dikarya</taxon>
        <taxon>Basidiomycota</taxon>
        <taxon>Agaricomycotina</taxon>
        <taxon>Agaricomycetes</taxon>
        <taxon>Agaricomycetidae</taxon>
        <taxon>Agaricales</taxon>
        <taxon>Agaricineae</taxon>
        <taxon>Strophariaceae</taxon>
        <taxon>Psilocybe</taxon>
    </lineage>
</organism>
<keyword evidence="2" id="KW-1185">Reference proteome</keyword>
<gene>
    <name evidence="1" type="ORF">JR316_0006938</name>
</gene>
<proteinExistence type="predicted"/>